<dbReference type="Proteomes" id="UP001244011">
    <property type="component" value="Unassembled WGS sequence"/>
</dbReference>
<proteinExistence type="predicted"/>
<gene>
    <name evidence="2" type="ORF">QBC33DRAFT_119022</name>
</gene>
<evidence type="ECO:0000313" key="2">
    <source>
        <dbReference type="EMBL" id="KAK1765852.1"/>
    </source>
</evidence>
<dbReference type="AlphaFoldDB" id="A0AAJ0FFT0"/>
<keyword evidence="1" id="KW-1133">Transmembrane helix</keyword>
<evidence type="ECO:0000256" key="1">
    <source>
        <dbReference type="SAM" id="Phobius"/>
    </source>
</evidence>
<reference evidence="2" key="1">
    <citation type="submission" date="2023-06" db="EMBL/GenBank/DDBJ databases">
        <title>Genome-scale phylogeny and comparative genomics of the fungal order Sordariales.</title>
        <authorList>
            <consortium name="Lawrence Berkeley National Laboratory"/>
            <person name="Hensen N."/>
            <person name="Bonometti L."/>
            <person name="Westerberg I."/>
            <person name="Brannstrom I.O."/>
            <person name="Guillou S."/>
            <person name="Cros-Aarteil S."/>
            <person name="Calhoun S."/>
            <person name="Haridas S."/>
            <person name="Kuo A."/>
            <person name="Mondo S."/>
            <person name="Pangilinan J."/>
            <person name="Riley R."/>
            <person name="Labutti K."/>
            <person name="Andreopoulos B."/>
            <person name="Lipzen A."/>
            <person name="Chen C."/>
            <person name="Yanf M."/>
            <person name="Daum C."/>
            <person name="Ng V."/>
            <person name="Clum A."/>
            <person name="Steindorff A."/>
            <person name="Ohm R."/>
            <person name="Martin F."/>
            <person name="Silar P."/>
            <person name="Natvig D."/>
            <person name="Lalanne C."/>
            <person name="Gautier V."/>
            <person name="Ament-Velasquez S.L."/>
            <person name="Kruys A."/>
            <person name="Hutchinson M.I."/>
            <person name="Powell A.J."/>
            <person name="Barry K."/>
            <person name="Miller A.N."/>
            <person name="Grigoriev I.V."/>
            <person name="Debuchy R."/>
            <person name="Gladieux P."/>
            <person name="Thoren M.H."/>
            <person name="Johannesson H."/>
        </authorList>
    </citation>
    <scope>NUCLEOTIDE SEQUENCE</scope>
    <source>
        <strain evidence="2">8032-3</strain>
    </source>
</reference>
<keyword evidence="1" id="KW-0472">Membrane</keyword>
<feature type="transmembrane region" description="Helical" evidence="1">
    <location>
        <begin position="74"/>
        <end position="95"/>
    </location>
</feature>
<dbReference type="RefSeq" id="XP_060282065.1">
    <property type="nucleotide sequence ID" value="XM_060421963.1"/>
</dbReference>
<keyword evidence="1" id="KW-0812">Transmembrane</keyword>
<feature type="transmembrane region" description="Helical" evidence="1">
    <location>
        <begin position="123"/>
        <end position="142"/>
    </location>
</feature>
<keyword evidence="3" id="KW-1185">Reference proteome</keyword>
<dbReference type="EMBL" id="MU839013">
    <property type="protein sequence ID" value="KAK1765852.1"/>
    <property type="molecule type" value="Genomic_DNA"/>
</dbReference>
<comment type="caution">
    <text evidence="2">The sequence shown here is derived from an EMBL/GenBank/DDBJ whole genome shotgun (WGS) entry which is preliminary data.</text>
</comment>
<dbReference type="GeneID" id="85305150"/>
<organism evidence="2 3">
    <name type="scientific">Phialemonium atrogriseum</name>
    <dbReference type="NCBI Taxonomy" id="1093897"/>
    <lineage>
        <taxon>Eukaryota</taxon>
        <taxon>Fungi</taxon>
        <taxon>Dikarya</taxon>
        <taxon>Ascomycota</taxon>
        <taxon>Pezizomycotina</taxon>
        <taxon>Sordariomycetes</taxon>
        <taxon>Sordariomycetidae</taxon>
        <taxon>Cephalothecales</taxon>
        <taxon>Cephalothecaceae</taxon>
        <taxon>Phialemonium</taxon>
    </lineage>
</organism>
<name>A0AAJ0FFT0_9PEZI</name>
<feature type="transmembrane region" description="Helical" evidence="1">
    <location>
        <begin position="40"/>
        <end position="62"/>
    </location>
</feature>
<evidence type="ECO:0000313" key="3">
    <source>
        <dbReference type="Proteomes" id="UP001244011"/>
    </source>
</evidence>
<accession>A0AAJ0FFT0</accession>
<sequence length="148" mass="16440">MAILAASTVEPNMALSKRTNTAALIGPTGKFALHLHQTFASVSLFVLIRMGLAANLILLSFLCTTRFVAFRSSLAMRFLALKAVAVVGWGCWAAWKSRTFTRFRKKVEIELYALVVGPGGNTLFLLLFWPGWIVLLVALWVMSMLSWF</sequence>
<protein>
    <submittedName>
        <fullName evidence="2">Uncharacterized protein</fullName>
    </submittedName>
</protein>